<dbReference type="EMBL" id="JAAZON010000108">
    <property type="protein sequence ID" value="NMC62066.1"/>
    <property type="molecule type" value="Genomic_DNA"/>
</dbReference>
<organism evidence="2 3">
    <name type="scientific">SAR324 cluster bacterium</name>
    <dbReference type="NCBI Taxonomy" id="2024889"/>
    <lineage>
        <taxon>Bacteria</taxon>
        <taxon>Deltaproteobacteria</taxon>
        <taxon>SAR324 cluster</taxon>
    </lineage>
</organism>
<dbReference type="Pfam" id="PF00498">
    <property type="entry name" value="FHA"/>
    <property type="match status" value="1"/>
</dbReference>
<accession>A0A7X9FQK5</accession>
<comment type="caution">
    <text evidence="2">The sequence shown here is derived from an EMBL/GenBank/DDBJ whole genome shotgun (WGS) entry which is preliminary data.</text>
</comment>
<gene>
    <name evidence="2" type="ORF">GYA55_02755</name>
</gene>
<evidence type="ECO:0000313" key="3">
    <source>
        <dbReference type="Proteomes" id="UP000524246"/>
    </source>
</evidence>
<proteinExistence type="predicted"/>
<dbReference type="PROSITE" id="PS50006">
    <property type="entry name" value="FHA_DOMAIN"/>
    <property type="match status" value="1"/>
</dbReference>
<dbReference type="Proteomes" id="UP000524246">
    <property type="component" value="Unassembled WGS sequence"/>
</dbReference>
<dbReference type="InterPro" id="IPR008984">
    <property type="entry name" value="SMAD_FHA_dom_sf"/>
</dbReference>
<name>A0A7X9FQK5_9DELT</name>
<protein>
    <submittedName>
        <fullName evidence="2">FHA domain-containing protein</fullName>
    </submittedName>
</protein>
<sequence length="146" mass="16164">MSREKNTAKDLSAKDRTAKVKRLVGWLVSYGLDSNGIAFELRSGRIFVSSGPLLPAGQNGNNGNTQNGCIIINDESISSLHLAINATASHQLFIQDIFSEHGTFLKRSGESEEKKITGVCEIRHGDWIRIGEKNRFQVCLIHGRRN</sequence>
<dbReference type="SUPFAM" id="SSF49879">
    <property type="entry name" value="SMAD/FHA domain"/>
    <property type="match status" value="1"/>
</dbReference>
<dbReference type="CDD" id="cd00060">
    <property type="entry name" value="FHA"/>
    <property type="match status" value="1"/>
</dbReference>
<reference evidence="2 3" key="1">
    <citation type="journal article" date="2020" name="Biotechnol. Biofuels">
        <title>New insights from the biogas microbiome by comprehensive genome-resolved metagenomics of nearly 1600 species originating from multiple anaerobic digesters.</title>
        <authorList>
            <person name="Campanaro S."/>
            <person name="Treu L."/>
            <person name="Rodriguez-R L.M."/>
            <person name="Kovalovszki A."/>
            <person name="Ziels R.M."/>
            <person name="Maus I."/>
            <person name="Zhu X."/>
            <person name="Kougias P.G."/>
            <person name="Basile A."/>
            <person name="Luo G."/>
            <person name="Schluter A."/>
            <person name="Konstantinidis K.T."/>
            <person name="Angelidaki I."/>
        </authorList>
    </citation>
    <scope>NUCLEOTIDE SEQUENCE [LARGE SCALE GENOMIC DNA]</scope>
    <source>
        <strain evidence="2">AS27yjCOA_65</strain>
    </source>
</reference>
<dbReference type="AlphaFoldDB" id="A0A7X9FQK5"/>
<feature type="domain" description="FHA" evidence="1">
    <location>
        <begin position="54"/>
        <end position="105"/>
    </location>
</feature>
<dbReference type="InterPro" id="IPR000253">
    <property type="entry name" value="FHA_dom"/>
</dbReference>
<evidence type="ECO:0000259" key="1">
    <source>
        <dbReference type="PROSITE" id="PS50006"/>
    </source>
</evidence>
<evidence type="ECO:0000313" key="2">
    <source>
        <dbReference type="EMBL" id="NMC62066.1"/>
    </source>
</evidence>
<dbReference type="Gene3D" id="2.60.200.20">
    <property type="match status" value="1"/>
</dbReference>